<dbReference type="AlphaFoldDB" id="A0A383E4I5"/>
<dbReference type="InterPro" id="IPR052341">
    <property type="entry name" value="LOG_family_nucleotidases"/>
</dbReference>
<dbReference type="GO" id="GO:0005829">
    <property type="term" value="C:cytosol"/>
    <property type="evidence" value="ECO:0007669"/>
    <property type="project" value="TreeGrafter"/>
</dbReference>
<name>A0A383E4I5_9ZZZZ</name>
<dbReference type="Pfam" id="PF18306">
    <property type="entry name" value="LDcluster4"/>
    <property type="match status" value="1"/>
</dbReference>
<dbReference type="PANTHER" id="PTHR43393">
    <property type="entry name" value="CYTOKININ RIBOSIDE 5'-MONOPHOSPHATE PHOSPHORIBOHYDROLASE"/>
    <property type="match status" value="1"/>
</dbReference>
<reference evidence="1" key="1">
    <citation type="submission" date="2018-05" db="EMBL/GenBank/DDBJ databases">
        <authorList>
            <person name="Lanie J.A."/>
            <person name="Ng W.-L."/>
            <person name="Kazmierczak K.M."/>
            <person name="Andrzejewski T.M."/>
            <person name="Davidsen T.M."/>
            <person name="Wayne K.J."/>
            <person name="Tettelin H."/>
            <person name="Glass J.I."/>
            <person name="Rusch D."/>
            <person name="Podicherti R."/>
            <person name="Tsui H.-C.T."/>
            <person name="Winkler M.E."/>
        </authorList>
    </citation>
    <scope>NUCLEOTIDE SEQUENCE</scope>
</reference>
<evidence type="ECO:0000313" key="1">
    <source>
        <dbReference type="EMBL" id="SVE51340.1"/>
    </source>
</evidence>
<evidence type="ECO:0008006" key="2">
    <source>
        <dbReference type="Google" id="ProtNLM"/>
    </source>
</evidence>
<proteinExistence type="predicted"/>
<gene>
    <name evidence="1" type="ORF">METZ01_LOCUS504194</name>
</gene>
<dbReference type="Gene3D" id="3.40.50.450">
    <property type="match status" value="1"/>
</dbReference>
<dbReference type="InterPro" id="IPR041164">
    <property type="entry name" value="LDcluster4"/>
</dbReference>
<dbReference type="SUPFAM" id="SSF102405">
    <property type="entry name" value="MCP/YpsA-like"/>
    <property type="match status" value="1"/>
</dbReference>
<accession>A0A383E4I5</accession>
<protein>
    <recommendedName>
        <fullName evidence="2">TIGR00725 family protein</fullName>
    </recommendedName>
</protein>
<dbReference type="PANTHER" id="PTHR43393:SF3">
    <property type="entry name" value="LYSINE DECARBOXYLASE-LIKE PROTEIN"/>
    <property type="match status" value="1"/>
</dbReference>
<feature type="non-terminal residue" evidence="1">
    <location>
        <position position="183"/>
    </location>
</feature>
<sequence length="183" mass="19233">MARKPVVAVFGSHDISDSPEVDALCEDLGRAIIDLGCRVSCGGLGGVMTSVCRGAKSSDNYQSGDTIGILPMDDVSSANPYVDVSIPTGLGLFRNMLVARSGDACIAVSGGSGTLSEIAFAWQIKKPIGTMSSTGGWSEEFAGSALDRRRRDTVADLANVQEAVNWLKEVLDLEDTPISDSHH</sequence>
<organism evidence="1">
    <name type="scientific">marine metagenome</name>
    <dbReference type="NCBI Taxonomy" id="408172"/>
    <lineage>
        <taxon>unclassified sequences</taxon>
        <taxon>metagenomes</taxon>
        <taxon>ecological metagenomes</taxon>
    </lineage>
</organism>
<dbReference type="EMBL" id="UINC01222521">
    <property type="protein sequence ID" value="SVE51340.1"/>
    <property type="molecule type" value="Genomic_DNA"/>
</dbReference>